<dbReference type="InParanoid" id="A0A3Q3G2U1"/>
<dbReference type="InterPro" id="IPR007110">
    <property type="entry name" value="Ig-like_dom"/>
</dbReference>
<dbReference type="InterPro" id="IPR037055">
    <property type="entry name" value="MHC_I-like_Ag-recog_sf"/>
</dbReference>
<dbReference type="InterPro" id="IPR036179">
    <property type="entry name" value="Ig-like_dom_sf"/>
</dbReference>
<organism evidence="5 6">
    <name type="scientific">Labrus bergylta</name>
    <name type="common">ballan wrasse</name>
    <dbReference type="NCBI Taxonomy" id="56723"/>
    <lineage>
        <taxon>Eukaryota</taxon>
        <taxon>Metazoa</taxon>
        <taxon>Chordata</taxon>
        <taxon>Craniata</taxon>
        <taxon>Vertebrata</taxon>
        <taxon>Euteleostomi</taxon>
        <taxon>Actinopterygii</taxon>
        <taxon>Neopterygii</taxon>
        <taxon>Teleostei</taxon>
        <taxon>Neoteleostei</taxon>
        <taxon>Acanthomorphata</taxon>
        <taxon>Eupercaria</taxon>
        <taxon>Labriformes</taxon>
        <taxon>Labridae</taxon>
        <taxon>Labrus</taxon>
    </lineage>
</organism>
<evidence type="ECO:0000259" key="4">
    <source>
        <dbReference type="PROSITE" id="PS50835"/>
    </source>
</evidence>
<evidence type="ECO:0000313" key="5">
    <source>
        <dbReference type="Ensembl" id="ENSLBEP00000026797.1"/>
    </source>
</evidence>
<dbReference type="SMART" id="SM00407">
    <property type="entry name" value="IGc1"/>
    <property type="match status" value="1"/>
</dbReference>
<feature type="chain" id="PRO_5018697500" evidence="3">
    <location>
        <begin position="20"/>
        <end position="371"/>
    </location>
</feature>
<dbReference type="SUPFAM" id="SSF54452">
    <property type="entry name" value="MHC antigen-recognition domain"/>
    <property type="match status" value="1"/>
</dbReference>
<sequence length="371" mass="42959">MKTLVFVSLVGLFLHDTTAEMHSMKYFYTASSEVTNFPEFVTVGMVDDFQIDYYDSNTKRDVPKQDWMKKVTEDKADYWEWQTERAVYYQHVFKVNLDTAKQRFNQTGGVHIVQRMYGCEWDDETGDVNGYDQHGYDGEDFIVLDLKTMTWVAPQQEAVVTKQKWDNNKAELERFKNYLTKECVDWLKKYVNYGRSSLMRTDLPTVSLLQKTPSSRVTCHATGFYPNRAMMFWRKDGEELHEDVDKGEILPNHDGSFQISADLQLPSDDWGKYDCVFQLSGVKEDIVTKLDKREIKTNYGKTSMRSDEREDLTVTVVSIGSSEILVMGLSFNIASTSQMKVCNPSSSRTCLLRTERITSRTMRISRSQTPP</sequence>
<evidence type="ECO:0000313" key="6">
    <source>
        <dbReference type="Proteomes" id="UP000261660"/>
    </source>
</evidence>
<dbReference type="PRINTS" id="PR01638">
    <property type="entry name" value="MHCCLASSI"/>
</dbReference>
<dbReference type="InterPro" id="IPR011162">
    <property type="entry name" value="MHC_I/II-like_Ag-recog"/>
</dbReference>
<dbReference type="InterPro" id="IPR050208">
    <property type="entry name" value="MHC_class-I_related"/>
</dbReference>
<dbReference type="Gene3D" id="2.60.40.10">
    <property type="entry name" value="Immunoglobulins"/>
    <property type="match status" value="1"/>
</dbReference>
<reference evidence="5" key="2">
    <citation type="submission" date="2025-09" db="UniProtKB">
        <authorList>
            <consortium name="Ensembl"/>
        </authorList>
    </citation>
    <scope>IDENTIFICATION</scope>
</reference>
<keyword evidence="1" id="KW-0325">Glycoprotein</keyword>
<dbReference type="GO" id="GO:0005615">
    <property type="term" value="C:extracellular space"/>
    <property type="evidence" value="ECO:0007669"/>
    <property type="project" value="TreeGrafter"/>
</dbReference>
<dbReference type="GeneTree" id="ENSGT01120000271828"/>
<dbReference type="Pfam" id="PF07654">
    <property type="entry name" value="C1-set"/>
    <property type="match status" value="1"/>
</dbReference>
<name>A0A3Q3G2U1_9LABR</name>
<dbReference type="SUPFAM" id="SSF48726">
    <property type="entry name" value="Immunoglobulin"/>
    <property type="match status" value="1"/>
</dbReference>
<accession>A0A3Q3G2U1</accession>
<dbReference type="FunFam" id="3.30.500.10:FF:000001">
    <property type="entry name" value="H-2 class I histocompatibility antigen, alpha chain"/>
    <property type="match status" value="1"/>
</dbReference>
<dbReference type="PROSITE" id="PS50835">
    <property type="entry name" value="IG_LIKE"/>
    <property type="match status" value="1"/>
</dbReference>
<dbReference type="Gene3D" id="3.30.500.10">
    <property type="entry name" value="MHC class I-like antigen recognition-like"/>
    <property type="match status" value="1"/>
</dbReference>
<dbReference type="InterPro" id="IPR013783">
    <property type="entry name" value="Ig-like_fold"/>
</dbReference>
<dbReference type="FunFam" id="2.60.40.10:FF:000943">
    <property type="entry name" value="Classical MHC class I molecule, alpha-chain"/>
    <property type="match status" value="1"/>
</dbReference>
<dbReference type="AlphaFoldDB" id="A0A3Q3G2U1"/>
<protein>
    <submittedName>
        <fullName evidence="5">Major histocompatibility complex class I-related gene protein-like</fullName>
    </submittedName>
</protein>
<dbReference type="Pfam" id="PF00129">
    <property type="entry name" value="MHC_I"/>
    <property type="match status" value="1"/>
</dbReference>
<evidence type="ECO:0000256" key="2">
    <source>
        <dbReference type="RuleBase" id="RU004439"/>
    </source>
</evidence>
<dbReference type="InterPro" id="IPR001039">
    <property type="entry name" value="MHC_I_a_a1/a2"/>
</dbReference>
<keyword evidence="3" id="KW-0732">Signal</keyword>
<feature type="signal peptide" evidence="3">
    <location>
        <begin position="1"/>
        <end position="19"/>
    </location>
</feature>
<proteinExistence type="inferred from homology"/>
<reference evidence="5" key="1">
    <citation type="submission" date="2025-08" db="UniProtKB">
        <authorList>
            <consortium name="Ensembl"/>
        </authorList>
    </citation>
    <scope>IDENTIFICATION</scope>
</reference>
<dbReference type="Ensembl" id="ENSLBET00000028095.1">
    <property type="protein sequence ID" value="ENSLBEP00000026797.1"/>
    <property type="gene ID" value="ENSLBEG00000020134.1"/>
</dbReference>
<dbReference type="InterPro" id="IPR011161">
    <property type="entry name" value="MHC_I-like_Ag-recog"/>
</dbReference>
<dbReference type="CDD" id="cd07698">
    <property type="entry name" value="IgC1_MHC_I_alpha3"/>
    <property type="match status" value="1"/>
</dbReference>
<keyword evidence="6" id="KW-1185">Reference proteome</keyword>
<dbReference type="GO" id="GO:0009897">
    <property type="term" value="C:external side of plasma membrane"/>
    <property type="evidence" value="ECO:0007669"/>
    <property type="project" value="TreeGrafter"/>
</dbReference>
<dbReference type="Proteomes" id="UP000261660">
    <property type="component" value="Unplaced"/>
</dbReference>
<dbReference type="GO" id="GO:0006955">
    <property type="term" value="P:immune response"/>
    <property type="evidence" value="ECO:0007669"/>
    <property type="project" value="TreeGrafter"/>
</dbReference>
<dbReference type="PANTHER" id="PTHR16675">
    <property type="entry name" value="MHC CLASS I-RELATED"/>
    <property type="match status" value="1"/>
</dbReference>
<dbReference type="STRING" id="56723.ENSLBEP00000026797"/>
<comment type="similarity">
    <text evidence="2">Belongs to the MHC class I family.</text>
</comment>
<evidence type="ECO:0000256" key="1">
    <source>
        <dbReference type="ARBA" id="ARBA00023180"/>
    </source>
</evidence>
<feature type="domain" description="Ig-like" evidence="4">
    <location>
        <begin position="204"/>
        <end position="288"/>
    </location>
</feature>
<dbReference type="InterPro" id="IPR003597">
    <property type="entry name" value="Ig_C1-set"/>
</dbReference>
<evidence type="ECO:0000256" key="3">
    <source>
        <dbReference type="SAM" id="SignalP"/>
    </source>
</evidence>
<dbReference type="PANTHER" id="PTHR16675:SF237">
    <property type="entry name" value="MHC CLASS I ANTIGEN TRANSCRIPT VARIANT 1-RELATED"/>
    <property type="match status" value="1"/>
</dbReference>